<keyword evidence="9" id="KW-0342">GTP-binding</keyword>
<comment type="similarity">
    <text evidence="2">Belongs to the GTP-binding SRP family.</text>
</comment>
<dbReference type="GO" id="GO:0006614">
    <property type="term" value="P:SRP-dependent cotranslational protein targeting to membrane"/>
    <property type="evidence" value="ECO:0007669"/>
    <property type="project" value="UniProtKB-UniRule"/>
</dbReference>
<evidence type="ECO:0000256" key="7">
    <source>
        <dbReference type="ARBA" id="ARBA00022795"/>
    </source>
</evidence>
<evidence type="ECO:0000256" key="9">
    <source>
        <dbReference type="ARBA" id="ARBA00023134"/>
    </source>
</evidence>
<dbReference type="Pfam" id="PF00448">
    <property type="entry name" value="SRP54"/>
    <property type="match status" value="1"/>
</dbReference>
<evidence type="ECO:0000256" key="13">
    <source>
        <dbReference type="NCBIfam" id="TIGR03499"/>
    </source>
</evidence>
<evidence type="ECO:0000256" key="8">
    <source>
        <dbReference type="ARBA" id="ARBA00022927"/>
    </source>
</evidence>
<dbReference type="RefSeq" id="WP_353892078.1">
    <property type="nucleotide sequence ID" value="NZ_CP159485.1"/>
</dbReference>
<keyword evidence="8" id="KW-0653">Protein transport</keyword>
<dbReference type="CDD" id="cd17873">
    <property type="entry name" value="FlhF"/>
    <property type="match status" value="1"/>
</dbReference>
<dbReference type="FunFam" id="3.40.50.300:FF:000695">
    <property type="entry name" value="Flagellar biosynthesis regulator FlhF"/>
    <property type="match status" value="1"/>
</dbReference>
<dbReference type="GO" id="GO:0003924">
    <property type="term" value="F:GTPase activity"/>
    <property type="evidence" value="ECO:0007669"/>
    <property type="project" value="UniProtKB-UniRule"/>
</dbReference>
<evidence type="ECO:0000259" key="15">
    <source>
        <dbReference type="SMART" id="SM00962"/>
    </source>
</evidence>
<evidence type="ECO:0000256" key="12">
    <source>
        <dbReference type="ARBA" id="ARBA00025337"/>
    </source>
</evidence>
<dbReference type="InterPro" id="IPR027417">
    <property type="entry name" value="P-loop_NTPase"/>
</dbReference>
<sequence length="380" mass="43104">MKIRKYNVSSLSEAKALILRDLGKEAIIVKTSKVKAPGLKGFFGKKNFEVLAALEKKDHSLSYPNKHATSNVQAFQKETHQTIPSEYTEIKKELQENRHLIAKLIKDTKNFSNRQFSGRFEDYYNLLVENGVKEDFAKEIIFELTEQHLNHTDIKSELKKLMLSKVKPIQDNISEFYDSKTIALVGPTGVGKTTSIAKLAANAVVTEGRDVGLITLDTYRIAATEQLKTYGDIIDVPVKVAYNSSQFKEIMQHFADKDNIFVDTAGRSHKNLEQLKEQKSFFDFYNVNITLLVLSLTVNFEQQRKIFESYKSFRPKGVMVTKIDEADFYGNLFNLILEFKLPIYFVTTGQSVPDDISTFSSDEIIAKILEGDYNGSSSKA</sequence>
<dbReference type="PANTHER" id="PTHR43134">
    <property type="entry name" value="SIGNAL RECOGNITION PARTICLE RECEPTOR SUBUNIT ALPHA"/>
    <property type="match status" value="1"/>
</dbReference>
<keyword evidence="7" id="KW-1005">Bacterial flagellum biogenesis</keyword>
<dbReference type="GO" id="GO:0005047">
    <property type="term" value="F:signal recognition particle binding"/>
    <property type="evidence" value="ECO:0007669"/>
    <property type="project" value="TreeGrafter"/>
</dbReference>
<keyword evidence="10" id="KW-0472">Membrane</keyword>
<dbReference type="EMBL" id="CP159485">
    <property type="protein sequence ID" value="XCI27500.1"/>
    <property type="molecule type" value="Genomic_DNA"/>
</dbReference>
<keyword evidence="16" id="KW-0966">Cell projection</keyword>
<organism evidence="16">
    <name type="scientific">Proteinivorax hydrogeniformans</name>
    <dbReference type="NCBI Taxonomy" id="1826727"/>
    <lineage>
        <taxon>Bacteria</taxon>
        <taxon>Bacillati</taxon>
        <taxon>Bacillota</taxon>
        <taxon>Clostridia</taxon>
        <taxon>Eubacteriales</taxon>
        <taxon>Proteinivoracaceae</taxon>
        <taxon>Proteinivorax</taxon>
    </lineage>
</organism>
<gene>
    <name evidence="16" type="primary">flhF</name>
    <name evidence="16" type="ORF">PRVXH_001402</name>
</gene>
<dbReference type="SMART" id="SM00962">
    <property type="entry name" value="SRP54"/>
    <property type="match status" value="1"/>
</dbReference>
<dbReference type="InterPro" id="IPR000897">
    <property type="entry name" value="SRP54_GTPase_dom"/>
</dbReference>
<dbReference type="AlphaFoldDB" id="A0AAU8HQU2"/>
<feature type="domain" description="SRP54-type proteins GTP-binding" evidence="15">
    <location>
        <begin position="179"/>
        <end position="370"/>
    </location>
</feature>
<dbReference type="SMART" id="SM00382">
    <property type="entry name" value="AAA"/>
    <property type="match status" value="1"/>
</dbReference>
<comment type="function">
    <text evidence="12">Necessary for flagellar biosynthesis. May be involved in translocation of the flagellum.</text>
</comment>
<comment type="subcellular location">
    <subcellularLocation>
        <location evidence="1">Cell membrane</location>
        <topology evidence="1">Peripheral membrane protein</topology>
        <orientation evidence="1">Cytoplasmic side</orientation>
    </subcellularLocation>
</comment>
<feature type="domain" description="AAA+ ATPase" evidence="14">
    <location>
        <begin position="178"/>
        <end position="370"/>
    </location>
</feature>
<reference evidence="16" key="1">
    <citation type="journal article" date="2018" name="Antonie Van Leeuwenhoek">
        <title>Proteinivorax hydrogeniformans sp. nov., an anaerobic, haloalkaliphilic bacterium fermenting proteinaceous compounds with high hydrogen production.</title>
        <authorList>
            <person name="Boltyanskaya Y."/>
            <person name="Detkova E."/>
            <person name="Pimenov N."/>
            <person name="Kevbrin V."/>
        </authorList>
    </citation>
    <scope>NUCLEOTIDE SEQUENCE</scope>
    <source>
        <strain evidence="16">Z-710</strain>
    </source>
</reference>
<evidence type="ECO:0000256" key="5">
    <source>
        <dbReference type="ARBA" id="ARBA00022475"/>
    </source>
</evidence>
<evidence type="ECO:0000313" key="16">
    <source>
        <dbReference type="EMBL" id="XCI27500.1"/>
    </source>
</evidence>
<proteinExistence type="inferred from homology"/>
<reference evidence="16" key="2">
    <citation type="submission" date="2024-06" db="EMBL/GenBank/DDBJ databases">
        <authorList>
            <person name="Petrova K.O."/>
            <person name="Toshchakov S.V."/>
            <person name="Boltjanskaja Y.V."/>
            <person name="Kevbrin V.V."/>
        </authorList>
    </citation>
    <scope>NUCLEOTIDE SEQUENCE</scope>
    <source>
        <strain evidence="16">Z-710</strain>
    </source>
</reference>
<dbReference type="InterPro" id="IPR020006">
    <property type="entry name" value="FlhF"/>
</dbReference>
<dbReference type="GO" id="GO:0044781">
    <property type="term" value="P:bacterial-type flagellum organization"/>
    <property type="evidence" value="ECO:0007669"/>
    <property type="project" value="UniProtKB-UniRule"/>
</dbReference>
<keyword evidence="11" id="KW-1006">Bacterial flagellum protein export</keyword>
<evidence type="ECO:0000256" key="6">
    <source>
        <dbReference type="ARBA" id="ARBA00022741"/>
    </source>
</evidence>
<evidence type="ECO:0000256" key="2">
    <source>
        <dbReference type="ARBA" id="ARBA00008531"/>
    </source>
</evidence>
<evidence type="ECO:0000256" key="3">
    <source>
        <dbReference type="ARBA" id="ARBA00014919"/>
    </source>
</evidence>
<name>A0AAU8HQU2_9FIRM</name>
<dbReference type="InterPro" id="IPR003593">
    <property type="entry name" value="AAA+_ATPase"/>
</dbReference>
<evidence type="ECO:0000256" key="11">
    <source>
        <dbReference type="ARBA" id="ARBA00023225"/>
    </source>
</evidence>
<keyword evidence="4" id="KW-0813">Transport</keyword>
<evidence type="ECO:0000259" key="14">
    <source>
        <dbReference type="SMART" id="SM00382"/>
    </source>
</evidence>
<evidence type="ECO:0000256" key="1">
    <source>
        <dbReference type="ARBA" id="ARBA00004413"/>
    </source>
</evidence>
<keyword evidence="16" id="KW-0969">Cilium</keyword>
<keyword evidence="16" id="KW-0282">Flagellum</keyword>
<keyword evidence="6" id="KW-0547">Nucleotide-binding</keyword>
<accession>A0AAU8HQU2</accession>
<dbReference type="PANTHER" id="PTHR43134:SF3">
    <property type="entry name" value="FLAGELLAR BIOSYNTHESIS PROTEIN FLHF"/>
    <property type="match status" value="1"/>
</dbReference>
<dbReference type="GO" id="GO:0015031">
    <property type="term" value="P:protein transport"/>
    <property type="evidence" value="ECO:0007669"/>
    <property type="project" value="UniProtKB-KW"/>
</dbReference>
<evidence type="ECO:0000256" key="4">
    <source>
        <dbReference type="ARBA" id="ARBA00022448"/>
    </source>
</evidence>
<dbReference type="GO" id="GO:0005886">
    <property type="term" value="C:plasma membrane"/>
    <property type="evidence" value="ECO:0007669"/>
    <property type="project" value="UniProtKB-SubCell"/>
</dbReference>
<dbReference type="InterPro" id="IPR047040">
    <property type="entry name" value="FlhF__GTPase_dom"/>
</dbReference>
<evidence type="ECO:0000256" key="10">
    <source>
        <dbReference type="ARBA" id="ARBA00023136"/>
    </source>
</evidence>
<dbReference type="SUPFAM" id="SSF52540">
    <property type="entry name" value="P-loop containing nucleoside triphosphate hydrolases"/>
    <property type="match status" value="1"/>
</dbReference>
<protein>
    <recommendedName>
        <fullName evidence="3 13">Flagellar biosynthesis protein FlhF</fullName>
    </recommendedName>
</protein>
<dbReference type="GO" id="GO:0005525">
    <property type="term" value="F:GTP binding"/>
    <property type="evidence" value="ECO:0007669"/>
    <property type="project" value="UniProtKB-UniRule"/>
</dbReference>
<keyword evidence="5" id="KW-1003">Cell membrane</keyword>
<dbReference type="Gene3D" id="3.40.50.300">
    <property type="entry name" value="P-loop containing nucleotide triphosphate hydrolases"/>
    <property type="match status" value="1"/>
</dbReference>
<dbReference type="Gene3D" id="1.20.120.1380">
    <property type="entry name" value="Flagellar FlhF biosynthesis protein, N domain"/>
    <property type="match status" value="1"/>
</dbReference>
<dbReference type="NCBIfam" id="TIGR03499">
    <property type="entry name" value="FlhF"/>
    <property type="match status" value="1"/>
</dbReference>